<dbReference type="GO" id="GO:0006355">
    <property type="term" value="P:regulation of DNA-templated transcription"/>
    <property type="evidence" value="ECO:0007669"/>
    <property type="project" value="InterPro"/>
</dbReference>
<comment type="caution">
    <text evidence="1">The sequence shown here is derived from an EMBL/GenBank/DDBJ whole genome shotgun (WGS) entry which is preliminary data.</text>
</comment>
<dbReference type="AlphaFoldDB" id="A0A848P582"/>
<proteinExistence type="predicted"/>
<protein>
    <submittedName>
        <fullName evidence="1">Ribbon-helix-helix protein, CopG family</fullName>
    </submittedName>
</protein>
<name>A0A848P582_9RALS</name>
<evidence type="ECO:0000313" key="2">
    <source>
        <dbReference type="Proteomes" id="UP000575469"/>
    </source>
</evidence>
<dbReference type="EMBL" id="JABBZM010000024">
    <property type="protein sequence ID" value="NMV40677.1"/>
    <property type="molecule type" value="Genomic_DNA"/>
</dbReference>
<evidence type="ECO:0000313" key="1">
    <source>
        <dbReference type="EMBL" id="NMV40677.1"/>
    </source>
</evidence>
<organism evidence="1 2">
    <name type="scientific">Ralstonia insidiosa</name>
    <dbReference type="NCBI Taxonomy" id="190721"/>
    <lineage>
        <taxon>Bacteria</taxon>
        <taxon>Pseudomonadati</taxon>
        <taxon>Pseudomonadota</taxon>
        <taxon>Betaproteobacteria</taxon>
        <taxon>Burkholderiales</taxon>
        <taxon>Burkholderiaceae</taxon>
        <taxon>Ralstonia</taxon>
    </lineage>
</organism>
<accession>A0A848P582</accession>
<sequence length="81" mass="9147">MSLPAGESSDKAKTTRVQLELPDKAMGRLRTLRDKTEAASYSEVVKNALRLYESMISQCEAGRRVFVKGQDGQLVEYEVFY</sequence>
<dbReference type="Proteomes" id="UP000575469">
    <property type="component" value="Unassembled WGS sequence"/>
</dbReference>
<reference evidence="1 2" key="1">
    <citation type="submission" date="2020-04" db="EMBL/GenBank/DDBJ databases">
        <title>Ralstonia insidiosa genome sequencing and assembly.</title>
        <authorList>
            <person name="Martins R.C.R."/>
            <person name="Perdigao-Neto L.V."/>
            <person name="Levin A.S.S."/>
            <person name="Costa S.F."/>
        </authorList>
    </citation>
    <scope>NUCLEOTIDE SEQUENCE [LARGE SCALE GENOMIC DNA]</scope>
    <source>
        <strain evidence="1 2">5047</strain>
    </source>
</reference>
<gene>
    <name evidence="1" type="ORF">HGR00_22450</name>
</gene>